<keyword evidence="2" id="KW-0805">Transcription regulation</keyword>
<dbReference type="Pfam" id="PF04542">
    <property type="entry name" value="Sigma70_r2"/>
    <property type="match status" value="1"/>
</dbReference>
<proteinExistence type="inferred from homology"/>
<dbReference type="NCBIfam" id="TIGR02937">
    <property type="entry name" value="sigma70-ECF"/>
    <property type="match status" value="1"/>
</dbReference>
<dbReference type="SUPFAM" id="SSF88946">
    <property type="entry name" value="Sigma2 domain of RNA polymerase sigma factors"/>
    <property type="match status" value="1"/>
</dbReference>
<dbReference type="Proteomes" id="UP001449657">
    <property type="component" value="Chromosome"/>
</dbReference>
<evidence type="ECO:0000313" key="8">
    <source>
        <dbReference type="Proteomes" id="UP001449657"/>
    </source>
</evidence>
<dbReference type="Gene3D" id="1.10.10.10">
    <property type="entry name" value="Winged helix-like DNA-binding domain superfamily/Winged helix DNA-binding domain"/>
    <property type="match status" value="1"/>
</dbReference>
<dbReference type="InterPro" id="IPR013325">
    <property type="entry name" value="RNA_pol_sigma_r2"/>
</dbReference>
<evidence type="ECO:0000313" key="7">
    <source>
        <dbReference type="EMBL" id="WZN45300.1"/>
    </source>
</evidence>
<evidence type="ECO:0000259" key="6">
    <source>
        <dbReference type="Pfam" id="PF08281"/>
    </source>
</evidence>
<dbReference type="RefSeq" id="WP_341840053.1">
    <property type="nucleotide sequence ID" value="NZ_CP149792.1"/>
</dbReference>
<evidence type="ECO:0000256" key="1">
    <source>
        <dbReference type="ARBA" id="ARBA00010641"/>
    </source>
</evidence>
<dbReference type="InterPro" id="IPR007627">
    <property type="entry name" value="RNA_pol_sigma70_r2"/>
</dbReference>
<feature type="domain" description="RNA polymerase sigma-70 region 2" evidence="5">
    <location>
        <begin position="26"/>
        <end position="90"/>
    </location>
</feature>
<dbReference type="EMBL" id="CP150096">
    <property type="protein sequence ID" value="WZN45300.1"/>
    <property type="molecule type" value="Genomic_DNA"/>
</dbReference>
<dbReference type="PANTHER" id="PTHR43133">
    <property type="entry name" value="RNA POLYMERASE ECF-TYPE SIGMA FACTO"/>
    <property type="match status" value="1"/>
</dbReference>
<dbReference type="Pfam" id="PF08281">
    <property type="entry name" value="Sigma70_r4_2"/>
    <property type="match status" value="1"/>
</dbReference>
<protein>
    <submittedName>
        <fullName evidence="7">Sigma-70 family RNA polymerase sigma factor</fullName>
    </submittedName>
</protein>
<keyword evidence="3" id="KW-0731">Sigma factor</keyword>
<name>A0ABZ2YZ51_9BACT</name>
<organism evidence="7 8">
    <name type="scientific">Chitinophaga caseinilytica</name>
    <dbReference type="NCBI Taxonomy" id="2267521"/>
    <lineage>
        <taxon>Bacteria</taxon>
        <taxon>Pseudomonadati</taxon>
        <taxon>Bacteroidota</taxon>
        <taxon>Chitinophagia</taxon>
        <taxon>Chitinophagales</taxon>
        <taxon>Chitinophagaceae</taxon>
        <taxon>Chitinophaga</taxon>
    </lineage>
</organism>
<dbReference type="InterPro" id="IPR014284">
    <property type="entry name" value="RNA_pol_sigma-70_dom"/>
</dbReference>
<comment type="similarity">
    <text evidence="1">Belongs to the sigma-70 factor family. ECF subfamily.</text>
</comment>
<reference evidence="7 8" key="1">
    <citation type="submission" date="2024-03" db="EMBL/GenBank/DDBJ databases">
        <title>Chitinophaga caseinilytica sp. nov., a casein hydrolysing bacterium isolated from forest soil.</title>
        <authorList>
            <person name="Lee D.S."/>
            <person name="Han D.M."/>
            <person name="Baek J.H."/>
            <person name="Choi D.G."/>
            <person name="Jeon J.H."/>
            <person name="Jeon C.O."/>
        </authorList>
    </citation>
    <scope>NUCLEOTIDE SEQUENCE [LARGE SCALE GENOMIC DNA]</scope>
    <source>
        <strain evidence="7 8">KACC 19118</strain>
    </source>
</reference>
<dbReference type="Gene3D" id="1.10.1740.10">
    <property type="match status" value="1"/>
</dbReference>
<dbReference type="InterPro" id="IPR013324">
    <property type="entry name" value="RNA_pol_sigma_r3/r4-like"/>
</dbReference>
<dbReference type="InterPro" id="IPR039425">
    <property type="entry name" value="RNA_pol_sigma-70-like"/>
</dbReference>
<feature type="domain" description="RNA polymerase sigma factor 70 region 4 type 2" evidence="6">
    <location>
        <begin position="119"/>
        <end position="165"/>
    </location>
</feature>
<sequence>MPNNVVDISATLLEVSRGDENAFRDLFRQYADHLYAYIWQLTKSRELAEEVVQDIFLQIWISREALAGVRNFRNYLFVIARNHALNAIKKMMRERKRAMEWELARGEADTPVSPEPDLDIVEEAIRQLPSQQQKAWLLSRRQGKKYHEIAREMQLSRETVKKYIQYATQSIVRYVTSRITTLLTICILHSL</sequence>
<keyword evidence="8" id="KW-1185">Reference proteome</keyword>
<dbReference type="SUPFAM" id="SSF88659">
    <property type="entry name" value="Sigma3 and sigma4 domains of RNA polymerase sigma factors"/>
    <property type="match status" value="1"/>
</dbReference>
<evidence type="ECO:0000256" key="2">
    <source>
        <dbReference type="ARBA" id="ARBA00023015"/>
    </source>
</evidence>
<evidence type="ECO:0000256" key="4">
    <source>
        <dbReference type="ARBA" id="ARBA00023163"/>
    </source>
</evidence>
<evidence type="ECO:0000256" key="3">
    <source>
        <dbReference type="ARBA" id="ARBA00023082"/>
    </source>
</evidence>
<dbReference type="PANTHER" id="PTHR43133:SF46">
    <property type="entry name" value="RNA POLYMERASE SIGMA-70 FACTOR ECF SUBFAMILY"/>
    <property type="match status" value="1"/>
</dbReference>
<dbReference type="InterPro" id="IPR013249">
    <property type="entry name" value="RNA_pol_sigma70_r4_t2"/>
</dbReference>
<keyword evidence="4" id="KW-0804">Transcription</keyword>
<accession>A0ABZ2YZ51</accession>
<evidence type="ECO:0000259" key="5">
    <source>
        <dbReference type="Pfam" id="PF04542"/>
    </source>
</evidence>
<gene>
    <name evidence="7" type="ORF">WJU22_20585</name>
</gene>
<dbReference type="InterPro" id="IPR036388">
    <property type="entry name" value="WH-like_DNA-bd_sf"/>
</dbReference>